<keyword evidence="4" id="KW-0472">Membrane</keyword>
<evidence type="ECO:0000313" key="5">
    <source>
        <dbReference type="EMBL" id="KAL0429418.1"/>
    </source>
</evidence>
<dbReference type="GO" id="GO:0005886">
    <property type="term" value="C:plasma membrane"/>
    <property type="evidence" value="ECO:0007669"/>
    <property type="project" value="TreeGrafter"/>
</dbReference>
<accession>A0AAW2VJN6</accession>
<dbReference type="PANTHER" id="PTHR24186:SF56">
    <property type="entry name" value="PGG DOMAIN-CONTAINING PROTEIN"/>
    <property type="match status" value="1"/>
</dbReference>
<proteinExistence type="predicted"/>
<dbReference type="EMBL" id="JACGWJ010000003">
    <property type="protein sequence ID" value="KAL0429418.1"/>
    <property type="molecule type" value="Genomic_DNA"/>
</dbReference>
<evidence type="ECO:0000256" key="1">
    <source>
        <dbReference type="ARBA" id="ARBA00022737"/>
    </source>
</evidence>
<comment type="caution">
    <text evidence="5">The sequence shown here is derived from an EMBL/GenBank/DDBJ whole genome shotgun (WGS) entry which is preliminary data.</text>
</comment>
<evidence type="ECO:0000256" key="2">
    <source>
        <dbReference type="ARBA" id="ARBA00023043"/>
    </source>
</evidence>
<evidence type="ECO:0008006" key="6">
    <source>
        <dbReference type="Google" id="ProtNLM"/>
    </source>
</evidence>
<keyword evidence="4" id="KW-1133">Transmembrane helix</keyword>
<dbReference type="PROSITE" id="PS50088">
    <property type="entry name" value="ANK_REPEAT"/>
    <property type="match status" value="5"/>
</dbReference>
<evidence type="ECO:0000256" key="3">
    <source>
        <dbReference type="PROSITE-ProRule" id="PRU00023"/>
    </source>
</evidence>
<feature type="repeat" description="ANK" evidence="3">
    <location>
        <begin position="37"/>
        <end position="69"/>
    </location>
</feature>
<protein>
    <recommendedName>
        <fullName evidence="6">PGG domain-containing protein</fullName>
    </recommendedName>
</protein>
<feature type="transmembrane region" description="Helical" evidence="4">
    <location>
        <begin position="418"/>
        <end position="438"/>
    </location>
</feature>
<dbReference type="PROSITE" id="PS50297">
    <property type="entry name" value="ANK_REP_REGION"/>
    <property type="match status" value="4"/>
</dbReference>
<dbReference type="AlphaFoldDB" id="A0AAW2VJN6"/>
<dbReference type="PANTHER" id="PTHR24186">
    <property type="entry name" value="PROTEIN PHOSPHATASE 1 REGULATORY SUBUNIT"/>
    <property type="match status" value="1"/>
</dbReference>
<dbReference type="InterPro" id="IPR036770">
    <property type="entry name" value="Ankyrin_rpt-contain_sf"/>
</dbReference>
<reference evidence="5" key="1">
    <citation type="submission" date="2020-06" db="EMBL/GenBank/DDBJ databases">
        <authorList>
            <person name="Li T."/>
            <person name="Hu X."/>
            <person name="Zhang T."/>
            <person name="Song X."/>
            <person name="Zhang H."/>
            <person name="Dai N."/>
            <person name="Sheng W."/>
            <person name="Hou X."/>
            <person name="Wei L."/>
        </authorList>
    </citation>
    <scope>NUCLEOTIDE SEQUENCE</scope>
    <source>
        <strain evidence="5">G02</strain>
        <tissue evidence="5">Leaf</tissue>
    </source>
</reference>
<dbReference type="Pfam" id="PF12796">
    <property type="entry name" value="Ank_2"/>
    <property type="match status" value="2"/>
</dbReference>
<keyword evidence="1" id="KW-0677">Repeat</keyword>
<feature type="repeat" description="ANK" evidence="3">
    <location>
        <begin position="71"/>
        <end position="93"/>
    </location>
</feature>
<evidence type="ECO:0000256" key="4">
    <source>
        <dbReference type="SAM" id="Phobius"/>
    </source>
</evidence>
<feature type="repeat" description="ANK" evidence="3">
    <location>
        <begin position="179"/>
        <end position="203"/>
    </location>
</feature>
<dbReference type="InterPro" id="IPR002110">
    <property type="entry name" value="Ankyrin_rpt"/>
</dbReference>
<organism evidence="5">
    <name type="scientific">Sesamum radiatum</name>
    <name type="common">Black benniseed</name>
    <dbReference type="NCBI Taxonomy" id="300843"/>
    <lineage>
        <taxon>Eukaryota</taxon>
        <taxon>Viridiplantae</taxon>
        <taxon>Streptophyta</taxon>
        <taxon>Embryophyta</taxon>
        <taxon>Tracheophyta</taxon>
        <taxon>Spermatophyta</taxon>
        <taxon>Magnoliopsida</taxon>
        <taxon>eudicotyledons</taxon>
        <taxon>Gunneridae</taxon>
        <taxon>Pentapetalae</taxon>
        <taxon>asterids</taxon>
        <taxon>lamiids</taxon>
        <taxon>Lamiales</taxon>
        <taxon>Pedaliaceae</taxon>
        <taxon>Sesamum</taxon>
    </lineage>
</organism>
<reference evidence="5" key="2">
    <citation type="journal article" date="2024" name="Plant">
        <title>Genomic evolution and insights into agronomic trait innovations of Sesamum species.</title>
        <authorList>
            <person name="Miao H."/>
            <person name="Wang L."/>
            <person name="Qu L."/>
            <person name="Liu H."/>
            <person name="Sun Y."/>
            <person name="Le M."/>
            <person name="Wang Q."/>
            <person name="Wei S."/>
            <person name="Zheng Y."/>
            <person name="Lin W."/>
            <person name="Duan Y."/>
            <person name="Cao H."/>
            <person name="Xiong S."/>
            <person name="Wang X."/>
            <person name="Wei L."/>
            <person name="Li C."/>
            <person name="Ma Q."/>
            <person name="Ju M."/>
            <person name="Zhao R."/>
            <person name="Li G."/>
            <person name="Mu C."/>
            <person name="Tian Q."/>
            <person name="Mei H."/>
            <person name="Zhang T."/>
            <person name="Gao T."/>
            <person name="Zhang H."/>
        </authorList>
    </citation>
    <scope>NUCLEOTIDE SEQUENCE</scope>
    <source>
        <strain evidence="5">G02</strain>
    </source>
</reference>
<sequence>MDSRLFEAAQTGNVELLLDAIRSDPLILKRAAISSTAGDSALHIACLAGHVYFVHEFLKHGREFTLELNQDGLSPIHIAAATGNIEILQELLKVDIGLCFIRGRERRIPLHYASMKGHIDVVKELVLAGLGSIEMVTSRGETALHLAVKNNKFDVLKVLIEHIESSHNLGDVLNKKDEQGNTILHLAAVKKQHEVLDLLLKRSPGSNSGIEVNSLNEVGCTALDVLLLLPSEAGDIEIENLIRQGGGLRAMDLSRRPVNSHREVQASNSHPRTFSKLFKYDGERDTPTKVRDVLLLIATLITTTTFEATLNPPSMQEVKRDIGVTARGPKAWPPGPAEVPGNRSFSYTSYKTVRPVISFYSADLFWFFNTLGFLTSLHMINILTQGFPLRLELRVSMIALGISYMTSLLNRIHVLLDIFVLTLIIGLPFIIVIVIRVCRHVSKKRPVEEV</sequence>
<name>A0AAW2VJN6_SESRA</name>
<dbReference type="Gene3D" id="1.25.40.20">
    <property type="entry name" value="Ankyrin repeat-containing domain"/>
    <property type="match status" value="1"/>
</dbReference>
<feature type="repeat" description="ANK" evidence="3">
    <location>
        <begin position="105"/>
        <end position="129"/>
    </location>
</feature>
<dbReference type="SUPFAM" id="SSF48403">
    <property type="entry name" value="Ankyrin repeat"/>
    <property type="match status" value="1"/>
</dbReference>
<dbReference type="SMART" id="SM00248">
    <property type="entry name" value="ANK"/>
    <property type="match status" value="5"/>
</dbReference>
<gene>
    <name evidence="5" type="ORF">Sradi_0567800</name>
</gene>
<keyword evidence="2 3" id="KW-0040">ANK repeat</keyword>
<feature type="repeat" description="ANK" evidence="3">
    <location>
        <begin position="139"/>
        <end position="162"/>
    </location>
</feature>
<keyword evidence="4" id="KW-0812">Transmembrane</keyword>